<feature type="domain" description="RWP-RK" evidence="7">
    <location>
        <begin position="115"/>
        <end position="200"/>
    </location>
</feature>
<dbReference type="GO" id="GO:0003700">
    <property type="term" value="F:DNA-binding transcription factor activity"/>
    <property type="evidence" value="ECO:0007669"/>
    <property type="project" value="InterPro"/>
</dbReference>
<sequence length="249" mass="29287">MDLLTEHDFPNLEIVPHTFNCFCSPQQTEIDKIMEISPFEGFFEYDWTYQSKHLCFNEFQDLENFNFDFNLPPLGEDFEEVDQKPLNIVVPCNREGYFEDAKNGFVTCVKKEEVGNEEKPNSIRKKKSNNALEFDEIKKHFDVPITEAAKEMNVGLTLLKRRCRELNIMRWPHRKLKSLKLLIDNLKWSMVPSVSSMVQELGLAKEVAMLEKHKMMLEKLPGLELSEETKKLRQACFKANYKRRRCLAL</sequence>
<name>A0AAN9MGI6_CANGL</name>
<keyword evidence="9" id="KW-1185">Reference proteome</keyword>
<evidence type="ECO:0000259" key="7">
    <source>
        <dbReference type="PROSITE" id="PS51519"/>
    </source>
</evidence>
<keyword evidence="6" id="KW-0539">Nucleus</keyword>
<dbReference type="EMBL" id="JAYMYQ010000002">
    <property type="protein sequence ID" value="KAK7350978.1"/>
    <property type="molecule type" value="Genomic_DNA"/>
</dbReference>
<dbReference type="Proteomes" id="UP001367508">
    <property type="component" value="Unassembled WGS sequence"/>
</dbReference>
<evidence type="ECO:0000256" key="5">
    <source>
        <dbReference type="ARBA" id="ARBA00023163"/>
    </source>
</evidence>
<reference evidence="8 9" key="1">
    <citation type="submission" date="2024-01" db="EMBL/GenBank/DDBJ databases">
        <title>The genomes of 5 underutilized Papilionoideae crops provide insights into root nodulation and disease resistanc.</title>
        <authorList>
            <person name="Jiang F."/>
        </authorList>
    </citation>
    <scope>NUCLEOTIDE SEQUENCE [LARGE SCALE GENOMIC DNA]</scope>
    <source>
        <strain evidence="8">LVBAO_FW01</strain>
        <tissue evidence="8">Leaves</tissue>
    </source>
</reference>
<dbReference type="InterPro" id="IPR044607">
    <property type="entry name" value="RKD-like"/>
</dbReference>
<organism evidence="8 9">
    <name type="scientific">Canavalia gladiata</name>
    <name type="common">Sword bean</name>
    <name type="synonym">Dolichos gladiatus</name>
    <dbReference type="NCBI Taxonomy" id="3824"/>
    <lineage>
        <taxon>Eukaryota</taxon>
        <taxon>Viridiplantae</taxon>
        <taxon>Streptophyta</taxon>
        <taxon>Embryophyta</taxon>
        <taxon>Tracheophyta</taxon>
        <taxon>Spermatophyta</taxon>
        <taxon>Magnoliopsida</taxon>
        <taxon>eudicotyledons</taxon>
        <taxon>Gunneridae</taxon>
        <taxon>Pentapetalae</taxon>
        <taxon>rosids</taxon>
        <taxon>fabids</taxon>
        <taxon>Fabales</taxon>
        <taxon>Fabaceae</taxon>
        <taxon>Papilionoideae</taxon>
        <taxon>50 kb inversion clade</taxon>
        <taxon>NPAAA clade</taxon>
        <taxon>indigoferoid/millettioid clade</taxon>
        <taxon>Phaseoleae</taxon>
        <taxon>Canavalia</taxon>
    </lineage>
</organism>
<evidence type="ECO:0000313" key="9">
    <source>
        <dbReference type="Proteomes" id="UP001367508"/>
    </source>
</evidence>
<dbReference type="AlphaFoldDB" id="A0AAN9MGI6"/>
<dbReference type="Pfam" id="PF02042">
    <property type="entry name" value="RWP-RK"/>
    <property type="match status" value="1"/>
</dbReference>
<evidence type="ECO:0000256" key="6">
    <source>
        <dbReference type="ARBA" id="ARBA00023242"/>
    </source>
</evidence>
<dbReference type="GO" id="GO:0003677">
    <property type="term" value="F:DNA binding"/>
    <property type="evidence" value="ECO:0007669"/>
    <property type="project" value="UniProtKB-KW"/>
</dbReference>
<dbReference type="InterPro" id="IPR003035">
    <property type="entry name" value="RWP-RK_dom"/>
</dbReference>
<comment type="caution">
    <text evidence="8">The sequence shown here is derived from an EMBL/GenBank/DDBJ whole genome shotgun (WGS) entry which is preliminary data.</text>
</comment>
<dbReference type="PROSITE" id="PS51519">
    <property type="entry name" value="RWP_RK"/>
    <property type="match status" value="1"/>
</dbReference>
<evidence type="ECO:0000256" key="4">
    <source>
        <dbReference type="ARBA" id="ARBA00023125"/>
    </source>
</evidence>
<proteinExistence type="predicted"/>
<accession>A0AAN9MGI6</accession>
<evidence type="ECO:0000313" key="8">
    <source>
        <dbReference type="EMBL" id="KAK7350978.1"/>
    </source>
</evidence>
<keyword evidence="5" id="KW-0804">Transcription</keyword>
<dbReference type="PANTHER" id="PTHR46373:SF20">
    <property type="entry name" value="PROTEIN RKD1"/>
    <property type="match status" value="1"/>
</dbReference>
<evidence type="ECO:0000256" key="1">
    <source>
        <dbReference type="ARBA" id="ARBA00004049"/>
    </source>
</evidence>
<evidence type="ECO:0000256" key="3">
    <source>
        <dbReference type="ARBA" id="ARBA00023054"/>
    </source>
</evidence>
<dbReference type="PANTHER" id="PTHR46373">
    <property type="entry name" value="PROTEIN RKD4"/>
    <property type="match status" value="1"/>
</dbReference>
<protein>
    <recommendedName>
        <fullName evidence="7">RWP-RK domain-containing protein</fullName>
    </recommendedName>
</protein>
<keyword evidence="2" id="KW-0805">Transcription regulation</keyword>
<keyword evidence="4" id="KW-0238">DNA-binding</keyword>
<comment type="function">
    <text evidence="1">Putative transcription factor.</text>
</comment>
<keyword evidence="3" id="KW-0175">Coiled coil</keyword>
<gene>
    <name evidence="8" type="ORF">VNO77_10083</name>
</gene>
<evidence type="ECO:0000256" key="2">
    <source>
        <dbReference type="ARBA" id="ARBA00023015"/>
    </source>
</evidence>